<dbReference type="PANTHER" id="PTHR47107">
    <property type="entry name" value="SVF1-LIKE PROTEIN YDR222W-RELATED"/>
    <property type="match status" value="1"/>
</dbReference>
<dbReference type="GO" id="GO:0033106">
    <property type="term" value="C:cis-Golgi network membrane"/>
    <property type="evidence" value="ECO:0007669"/>
    <property type="project" value="EnsemblFungi"/>
</dbReference>
<evidence type="ECO:0008006" key="9">
    <source>
        <dbReference type="Google" id="ProtNLM"/>
    </source>
</evidence>
<dbReference type="OMA" id="AFWPRCV"/>
<evidence type="ECO:0000313" key="8">
    <source>
        <dbReference type="Proteomes" id="UP000000267"/>
    </source>
</evidence>
<evidence type="ECO:0000256" key="3">
    <source>
        <dbReference type="ARBA" id="ARBA00022490"/>
    </source>
</evidence>
<keyword evidence="8" id="KW-1185">Reference proteome</keyword>
<dbReference type="OrthoDB" id="2590239at2759"/>
<dbReference type="PhylomeDB" id="A7TS08"/>
<dbReference type="GO" id="GO:0030148">
    <property type="term" value="P:sphingolipid biosynthetic process"/>
    <property type="evidence" value="ECO:0007669"/>
    <property type="project" value="EnsemblFungi"/>
</dbReference>
<dbReference type="Pfam" id="PF17187">
    <property type="entry name" value="Svf1_C"/>
    <property type="match status" value="1"/>
</dbReference>
<sequence length="470" mass="53355">MLKWIQGGISAVTGIAEPEYGKDYIQTSTERVENEKKQPFRELARDELDWLKPDHTNVETVTFYFSNLETGILGFAQVIHSNIVGLHTQAQFTFRIYNSHQPGDLNVWTSTKLENFRIEGPNFYADDLSVELNEEGTSYVIKSNVNEISIVDLTVTRLTKGVKVGDDPVTYFGDNIEEPWGTMRHVFWPRNKVTGIIKVKKEKSKESGDEESTNEGVSEDNEDEGEESGEDDDDEDDDEESEEESSDDDDDDESEEEPIEYEEVEIVFTEKDPVYSLFIMAFQGMKPHHAAKAWNFLNFHSEENSAVLIEFITPKSYANTKVSIGIVTSKDDILSVTVNNDFKHLNAEVDSIGWKVPKNLCIEFNGVASTVTDEEIENEEVKDEHKVNVVVETPLKKLVERVDVMNEIPQFVKNIVSGIAGTKPYIYQFADDEEFTIQLNGGEKQRGLGWTEVTFISESDVITEESYNEE</sequence>
<dbReference type="EMBL" id="DS480493">
    <property type="protein sequence ID" value="EDO14955.1"/>
    <property type="molecule type" value="Genomic_DNA"/>
</dbReference>
<feature type="domain" description="Svf1-like C-terminal" evidence="6">
    <location>
        <begin position="285"/>
        <end position="457"/>
    </location>
</feature>
<dbReference type="RefSeq" id="XP_001642813.1">
    <property type="nucleotide sequence ID" value="XM_001642763.1"/>
</dbReference>
<evidence type="ECO:0000256" key="4">
    <source>
        <dbReference type="SAM" id="MobiDB-lite"/>
    </source>
</evidence>
<comment type="similarity">
    <text evidence="2">Belongs to the SVF1 family.</text>
</comment>
<evidence type="ECO:0000256" key="2">
    <source>
        <dbReference type="ARBA" id="ARBA00009069"/>
    </source>
</evidence>
<gene>
    <name evidence="7" type="ORF">Kpol_365p11</name>
</gene>
<dbReference type="InterPro" id="IPR033394">
    <property type="entry name" value="Svf1-like_C"/>
</dbReference>
<dbReference type="GO" id="GO:0034599">
    <property type="term" value="P:cellular response to oxidative stress"/>
    <property type="evidence" value="ECO:0007669"/>
    <property type="project" value="EnsemblFungi"/>
</dbReference>
<evidence type="ECO:0000313" key="7">
    <source>
        <dbReference type="EMBL" id="EDO14955.1"/>
    </source>
</evidence>
<reference evidence="7 8" key="1">
    <citation type="journal article" date="2007" name="Proc. Natl. Acad. Sci. U.S.A.">
        <title>Independent sorting-out of thousands of duplicated gene pairs in two yeast species descended from a whole-genome duplication.</title>
        <authorList>
            <person name="Scannell D.R."/>
            <person name="Frank A.C."/>
            <person name="Conant G.C."/>
            <person name="Byrne K.P."/>
            <person name="Woolfit M."/>
            <person name="Wolfe K.H."/>
        </authorList>
    </citation>
    <scope>NUCLEOTIDE SEQUENCE [LARGE SCALE GENOMIC DNA]</scope>
    <source>
        <strain evidence="8">ATCC 22028 / DSM 70294 / BCRC 21397 / CBS 2163 / NBRC 10782 / NRRL Y-8283 / UCD 57-17</strain>
    </source>
</reference>
<dbReference type="GO" id="GO:0097001">
    <property type="term" value="F:ceramide binding"/>
    <property type="evidence" value="ECO:0007669"/>
    <property type="project" value="EnsemblFungi"/>
</dbReference>
<feature type="region of interest" description="Disordered" evidence="4">
    <location>
        <begin position="199"/>
        <end position="265"/>
    </location>
</feature>
<dbReference type="FunCoup" id="A7TS08">
    <property type="interactions" value="134"/>
</dbReference>
<dbReference type="GO" id="GO:0035621">
    <property type="term" value="P:ER to Golgi ceramide transport"/>
    <property type="evidence" value="ECO:0007669"/>
    <property type="project" value="EnsemblFungi"/>
</dbReference>
<dbReference type="Proteomes" id="UP000000267">
    <property type="component" value="Unassembled WGS sequence"/>
</dbReference>
<evidence type="ECO:0000259" key="5">
    <source>
        <dbReference type="Pfam" id="PF08622"/>
    </source>
</evidence>
<dbReference type="HOGENOM" id="CLU_030205_3_1_1"/>
<feature type="domain" description="Svf1-like N-terminal" evidence="5">
    <location>
        <begin position="58"/>
        <end position="206"/>
    </location>
</feature>
<organism evidence="8">
    <name type="scientific">Vanderwaltozyma polyspora (strain ATCC 22028 / DSM 70294 / BCRC 21397 / CBS 2163 / NBRC 10782 / NRRL Y-8283 / UCD 57-17)</name>
    <name type="common">Kluyveromyces polysporus</name>
    <dbReference type="NCBI Taxonomy" id="436907"/>
    <lineage>
        <taxon>Eukaryota</taxon>
        <taxon>Fungi</taxon>
        <taxon>Dikarya</taxon>
        <taxon>Ascomycota</taxon>
        <taxon>Saccharomycotina</taxon>
        <taxon>Saccharomycetes</taxon>
        <taxon>Saccharomycetales</taxon>
        <taxon>Saccharomycetaceae</taxon>
        <taxon>Vanderwaltozyma</taxon>
    </lineage>
</organism>
<feature type="compositionally biased region" description="Acidic residues" evidence="4">
    <location>
        <begin position="208"/>
        <end position="265"/>
    </location>
</feature>
<dbReference type="InterPro" id="IPR013931">
    <property type="entry name" value="Svf1-like_N"/>
</dbReference>
<comment type="subcellular location">
    <subcellularLocation>
        <location evidence="1">Cytoplasm</location>
    </subcellularLocation>
</comment>
<accession>A7TS08</accession>
<dbReference type="InterPro" id="IPR051385">
    <property type="entry name" value="Ceramide-binding_SVF1"/>
</dbReference>
<dbReference type="GO" id="GO:0070971">
    <property type="term" value="C:endoplasmic reticulum exit site"/>
    <property type="evidence" value="ECO:0007669"/>
    <property type="project" value="EnsemblFungi"/>
</dbReference>
<dbReference type="Pfam" id="PF08622">
    <property type="entry name" value="Svf1"/>
    <property type="match status" value="1"/>
</dbReference>
<protein>
    <recommendedName>
        <fullName evidence="9">Survival factor 1</fullName>
    </recommendedName>
</protein>
<proteinExistence type="inferred from homology"/>
<dbReference type="Gene3D" id="3.30.70.2850">
    <property type="match status" value="1"/>
</dbReference>
<dbReference type="InParanoid" id="A7TS08"/>
<dbReference type="KEGG" id="vpo:Kpol_365p11"/>
<dbReference type="eggNOG" id="ENOG502QQY3">
    <property type="taxonomic scope" value="Eukaryota"/>
</dbReference>
<evidence type="ECO:0000259" key="6">
    <source>
        <dbReference type="Pfam" id="PF17187"/>
    </source>
</evidence>
<name>A7TS08_VANPO</name>
<keyword evidence="3" id="KW-0963">Cytoplasm</keyword>
<evidence type="ECO:0000256" key="1">
    <source>
        <dbReference type="ARBA" id="ARBA00004496"/>
    </source>
</evidence>
<dbReference type="AlphaFoldDB" id="A7TS08"/>
<dbReference type="GeneID" id="5542995"/>
<dbReference type="PANTHER" id="PTHR47107:SF1">
    <property type="entry name" value="CERAMIDE-BINDING PROTEIN SVF1-RELATED"/>
    <property type="match status" value="1"/>
</dbReference>